<accession>A0A9P5YFJ2</accession>
<gene>
    <name evidence="4" type="ORF">BDZ94DRAFT_1250096</name>
</gene>
<dbReference type="InterPro" id="IPR007736">
    <property type="entry name" value="Caleosin-related"/>
</dbReference>
<dbReference type="GO" id="GO:0005509">
    <property type="term" value="F:calcium ion binding"/>
    <property type="evidence" value="ECO:0007669"/>
    <property type="project" value="TreeGrafter"/>
</dbReference>
<dbReference type="PANTHER" id="PTHR31495">
    <property type="entry name" value="PEROXYGENASE 3-RELATED"/>
    <property type="match status" value="1"/>
</dbReference>
<comment type="caution">
    <text evidence="4">The sequence shown here is derived from an EMBL/GenBank/DDBJ whole genome shotgun (WGS) entry which is preliminary data.</text>
</comment>
<proteinExistence type="inferred from homology"/>
<dbReference type="PANTHER" id="PTHR31495:SF0">
    <property type="entry name" value="BINDING PROTEIN CALEOSIN, PUTATIVE (AFU_ORTHOLOGUE AFUA_5G13750)-RELATED"/>
    <property type="match status" value="1"/>
</dbReference>
<protein>
    <submittedName>
        <fullName evidence="4">Caleosin</fullName>
    </submittedName>
</protein>
<keyword evidence="3" id="KW-0472">Membrane</keyword>
<reference evidence="4" key="1">
    <citation type="submission" date="2020-11" db="EMBL/GenBank/DDBJ databases">
        <authorList>
            <consortium name="DOE Joint Genome Institute"/>
            <person name="Ahrendt S."/>
            <person name="Riley R."/>
            <person name="Andreopoulos W."/>
            <person name="Labutti K."/>
            <person name="Pangilinan J."/>
            <person name="Ruiz-Duenas F.J."/>
            <person name="Barrasa J.M."/>
            <person name="Sanchez-Garcia M."/>
            <person name="Camarero S."/>
            <person name="Miyauchi S."/>
            <person name="Serrano A."/>
            <person name="Linde D."/>
            <person name="Babiker R."/>
            <person name="Drula E."/>
            <person name="Ayuso-Fernandez I."/>
            <person name="Pacheco R."/>
            <person name="Padilla G."/>
            <person name="Ferreira P."/>
            <person name="Barriuso J."/>
            <person name="Kellner H."/>
            <person name="Castanera R."/>
            <person name="Alfaro M."/>
            <person name="Ramirez L."/>
            <person name="Pisabarro A.G."/>
            <person name="Kuo A."/>
            <person name="Tritt A."/>
            <person name="Lipzen A."/>
            <person name="He G."/>
            <person name="Yan M."/>
            <person name="Ng V."/>
            <person name="Cullen D."/>
            <person name="Martin F."/>
            <person name="Rosso M.-N."/>
            <person name="Henrissat B."/>
            <person name="Hibbett D."/>
            <person name="Martinez A.T."/>
            <person name="Grigoriev I.V."/>
        </authorList>
    </citation>
    <scope>NUCLEOTIDE SEQUENCE</scope>
    <source>
        <strain evidence="4">CBS 247.69</strain>
    </source>
</reference>
<evidence type="ECO:0000313" key="4">
    <source>
        <dbReference type="EMBL" id="KAF9466921.1"/>
    </source>
</evidence>
<keyword evidence="5" id="KW-1185">Reference proteome</keyword>
<dbReference type="Pfam" id="PF05042">
    <property type="entry name" value="Caleosin"/>
    <property type="match status" value="1"/>
</dbReference>
<keyword evidence="3" id="KW-0812">Transmembrane</keyword>
<feature type="transmembrane region" description="Helical" evidence="3">
    <location>
        <begin position="164"/>
        <end position="183"/>
    </location>
</feature>
<name>A0A9P5YFJ2_9AGAR</name>
<feature type="non-terminal residue" evidence="4">
    <location>
        <position position="1"/>
    </location>
</feature>
<evidence type="ECO:0000256" key="1">
    <source>
        <dbReference type="ARBA" id="ARBA00006765"/>
    </source>
</evidence>
<organism evidence="4 5">
    <name type="scientific">Collybia nuda</name>
    <dbReference type="NCBI Taxonomy" id="64659"/>
    <lineage>
        <taxon>Eukaryota</taxon>
        <taxon>Fungi</taxon>
        <taxon>Dikarya</taxon>
        <taxon>Basidiomycota</taxon>
        <taxon>Agaricomycotina</taxon>
        <taxon>Agaricomycetes</taxon>
        <taxon>Agaricomycetidae</taxon>
        <taxon>Agaricales</taxon>
        <taxon>Tricholomatineae</taxon>
        <taxon>Clitocybaceae</taxon>
        <taxon>Collybia</taxon>
    </lineage>
</organism>
<feature type="compositionally biased region" description="Polar residues" evidence="2">
    <location>
        <begin position="26"/>
        <end position="35"/>
    </location>
</feature>
<evidence type="ECO:0000256" key="2">
    <source>
        <dbReference type="SAM" id="MobiDB-lite"/>
    </source>
</evidence>
<evidence type="ECO:0000313" key="5">
    <source>
        <dbReference type="Proteomes" id="UP000807353"/>
    </source>
</evidence>
<evidence type="ECO:0000256" key="3">
    <source>
        <dbReference type="SAM" id="Phobius"/>
    </source>
</evidence>
<comment type="similarity">
    <text evidence="1">Belongs to the caleosin family.</text>
</comment>
<dbReference type="AlphaFoldDB" id="A0A9P5YFJ2"/>
<feature type="transmembrane region" description="Helical" evidence="3">
    <location>
        <begin position="68"/>
        <end position="91"/>
    </location>
</feature>
<dbReference type="Proteomes" id="UP000807353">
    <property type="component" value="Unassembled WGS sequence"/>
</dbReference>
<sequence>MTLLPFDFHIYQTSSSMPRPKDGPSSAPSSGYKSGAENTALQKHVTFFDRDMDGIIWPLDTFVGFRSIGFGIFLSTVAALIIHAGFSWVTFGTLLPDPFFRLKVENMHRGKHGSDSESYNHLGEFNTQHFDYIFNLYSSEPHTHLTFQEGVRMLHGNRNPYDPFGWFAAAFEWLATYLMLWPADGRMKKEDIRSVYNGSIFYKLSGRKMPS</sequence>
<keyword evidence="3" id="KW-1133">Transmembrane helix</keyword>
<dbReference type="EMBL" id="MU150239">
    <property type="protein sequence ID" value="KAF9466921.1"/>
    <property type="molecule type" value="Genomic_DNA"/>
</dbReference>
<dbReference type="OrthoDB" id="640742at2759"/>
<dbReference type="GO" id="GO:0004497">
    <property type="term" value="F:monooxygenase activity"/>
    <property type="evidence" value="ECO:0007669"/>
    <property type="project" value="TreeGrafter"/>
</dbReference>
<feature type="region of interest" description="Disordered" evidence="2">
    <location>
        <begin position="14"/>
        <end position="35"/>
    </location>
</feature>